<feature type="domain" description="Glutamyl/glutaminyl-tRNA synthetase class Ib catalytic" evidence="15">
    <location>
        <begin position="151"/>
        <end position="382"/>
    </location>
</feature>
<evidence type="ECO:0000256" key="9">
    <source>
        <dbReference type="ARBA" id="ARBA00044251"/>
    </source>
</evidence>
<evidence type="ECO:0000256" key="1">
    <source>
        <dbReference type="ARBA" id="ARBA00007894"/>
    </source>
</evidence>
<dbReference type="GO" id="GO:0004818">
    <property type="term" value="F:glutamate-tRNA ligase activity"/>
    <property type="evidence" value="ECO:0007669"/>
    <property type="project" value="UniProtKB-EC"/>
</dbReference>
<keyword evidence="3 14" id="KW-0547">Nucleotide-binding</keyword>
<evidence type="ECO:0000256" key="4">
    <source>
        <dbReference type="ARBA" id="ARBA00022840"/>
    </source>
</evidence>
<dbReference type="InterPro" id="IPR000924">
    <property type="entry name" value="Glu/Gln-tRNA-synth"/>
</dbReference>
<dbReference type="Gene3D" id="3.40.50.620">
    <property type="entry name" value="HUPs"/>
    <property type="match status" value="2"/>
</dbReference>
<dbReference type="InterPro" id="IPR014729">
    <property type="entry name" value="Rossmann-like_a/b/a_fold"/>
</dbReference>
<dbReference type="InterPro" id="IPR004527">
    <property type="entry name" value="Glu-tRNA-ligase_bac/mito"/>
</dbReference>
<dbReference type="PANTHER" id="PTHR43311">
    <property type="entry name" value="GLUTAMATE--TRNA LIGASE"/>
    <property type="match status" value="1"/>
</dbReference>
<evidence type="ECO:0000259" key="15">
    <source>
        <dbReference type="Pfam" id="PF00749"/>
    </source>
</evidence>
<dbReference type="Proteomes" id="UP000821866">
    <property type="component" value="Chromosome 1"/>
</dbReference>
<evidence type="ECO:0000256" key="6">
    <source>
        <dbReference type="ARBA" id="ARBA00023146"/>
    </source>
</evidence>
<dbReference type="GO" id="GO:0005524">
    <property type="term" value="F:ATP binding"/>
    <property type="evidence" value="ECO:0007669"/>
    <property type="project" value="UniProtKB-KW"/>
</dbReference>
<evidence type="ECO:0000259" key="16">
    <source>
        <dbReference type="Pfam" id="PF19269"/>
    </source>
</evidence>
<dbReference type="EMBL" id="JABSTU010000001">
    <property type="protein sequence ID" value="KAH8038725.1"/>
    <property type="molecule type" value="Genomic_DNA"/>
</dbReference>
<evidence type="ECO:0000256" key="3">
    <source>
        <dbReference type="ARBA" id="ARBA00022741"/>
    </source>
</evidence>
<gene>
    <name evidence="17" type="ORF">HPB51_002869</name>
</gene>
<evidence type="ECO:0000256" key="8">
    <source>
        <dbReference type="ARBA" id="ARBA00044142"/>
    </source>
</evidence>
<comment type="catalytic activity">
    <reaction evidence="12">
        <text>tRNA(Glx) + L-glutamate + ATP = L-glutamyl-tRNA(Glx) + AMP + diphosphate</text>
        <dbReference type="Rhea" id="RHEA:18397"/>
        <dbReference type="Rhea" id="RHEA-COMP:9713"/>
        <dbReference type="Rhea" id="RHEA-COMP:9716"/>
        <dbReference type="ChEBI" id="CHEBI:29985"/>
        <dbReference type="ChEBI" id="CHEBI:30616"/>
        <dbReference type="ChEBI" id="CHEBI:33019"/>
        <dbReference type="ChEBI" id="CHEBI:78442"/>
        <dbReference type="ChEBI" id="CHEBI:78520"/>
        <dbReference type="ChEBI" id="CHEBI:456215"/>
        <dbReference type="EC" id="6.1.1.24"/>
    </reaction>
    <physiologicalReaction direction="left-to-right" evidence="12">
        <dbReference type="Rhea" id="RHEA:18398"/>
    </physiologicalReaction>
</comment>
<evidence type="ECO:0000256" key="11">
    <source>
        <dbReference type="ARBA" id="ARBA00047366"/>
    </source>
</evidence>
<evidence type="ECO:0000256" key="7">
    <source>
        <dbReference type="ARBA" id="ARBA00044054"/>
    </source>
</evidence>
<dbReference type="Gene3D" id="1.10.10.350">
    <property type="match status" value="1"/>
</dbReference>
<dbReference type="InterPro" id="IPR045462">
    <property type="entry name" value="aa-tRNA-synth_I_cd-bd"/>
</dbReference>
<dbReference type="NCBIfam" id="TIGR00464">
    <property type="entry name" value="gltX_bact"/>
    <property type="match status" value="1"/>
</dbReference>
<dbReference type="PRINTS" id="PR00987">
    <property type="entry name" value="TRNASYNTHGLU"/>
</dbReference>
<dbReference type="AlphaFoldDB" id="A0A9J6EX39"/>
<evidence type="ECO:0000256" key="12">
    <source>
        <dbReference type="ARBA" id="ARBA00047479"/>
    </source>
</evidence>
<evidence type="ECO:0000313" key="17">
    <source>
        <dbReference type="EMBL" id="KAH8038725.1"/>
    </source>
</evidence>
<evidence type="ECO:0000256" key="13">
    <source>
        <dbReference type="ARBA" id="ARBA00047689"/>
    </source>
</evidence>
<protein>
    <recommendedName>
        <fullName evidence="8">Nondiscriminating glutamyl-tRNA synthetase EARS2, mitochondrial</fullName>
        <ecNumber evidence="7">6.1.1.24</ecNumber>
    </recommendedName>
    <alternativeName>
        <fullName evidence="10">Glutamate--tRNA(Gln) ligase EARS2, mitochondrial</fullName>
    </alternativeName>
    <alternativeName>
        <fullName evidence="9">Mitochondrial glutamyl-tRNA synthetase</fullName>
    </alternativeName>
</protein>
<dbReference type="SUPFAM" id="SSF52374">
    <property type="entry name" value="Nucleotidylyl transferase"/>
    <property type="match status" value="1"/>
</dbReference>
<evidence type="ECO:0000256" key="10">
    <source>
        <dbReference type="ARBA" id="ARBA00044313"/>
    </source>
</evidence>
<feature type="domain" description="Aminoacyl-tRNA synthetase class I anticodon-binding" evidence="16">
    <location>
        <begin position="405"/>
        <end position="547"/>
    </location>
</feature>
<keyword evidence="5 14" id="KW-0648">Protein biosynthesis</keyword>
<dbReference type="InterPro" id="IPR020058">
    <property type="entry name" value="Glu/Gln-tRNA-synth_Ib_cat-dom"/>
</dbReference>
<keyword evidence="6 14" id="KW-0030">Aminoacyl-tRNA synthetase</keyword>
<accession>A0A9J6EX39</accession>
<reference evidence="17" key="2">
    <citation type="submission" date="2021-09" db="EMBL/GenBank/DDBJ databases">
        <authorList>
            <person name="Jia N."/>
            <person name="Wang J."/>
            <person name="Shi W."/>
            <person name="Du L."/>
            <person name="Sun Y."/>
            <person name="Zhan W."/>
            <person name="Jiang J."/>
            <person name="Wang Q."/>
            <person name="Zhang B."/>
            <person name="Ji P."/>
            <person name="Sakyi L.B."/>
            <person name="Cui X."/>
            <person name="Yuan T."/>
            <person name="Jiang B."/>
            <person name="Yang W."/>
            <person name="Lam T.T.-Y."/>
            <person name="Chang Q."/>
            <person name="Ding S."/>
            <person name="Wang X."/>
            <person name="Zhu J."/>
            <person name="Ruan X."/>
            <person name="Zhao L."/>
            <person name="Wei J."/>
            <person name="Que T."/>
            <person name="Du C."/>
            <person name="Cheng J."/>
            <person name="Dai P."/>
            <person name="Han X."/>
            <person name="Huang E."/>
            <person name="Gao Y."/>
            <person name="Liu J."/>
            <person name="Shao H."/>
            <person name="Ye R."/>
            <person name="Li L."/>
            <person name="Wei W."/>
            <person name="Wang X."/>
            <person name="Wang C."/>
            <person name="Huo Q."/>
            <person name="Li W."/>
            <person name="Guo W."/>
            <person name="Chen H."/>
            <person name="Chen S."/>
            <person name="Zhou L."/>
            <person name="Zhou L."/>
            <person name="Ni X."/>
            <person name="Tian J."/>
            <person name="Zhou Y."/>
            <person name="Sheng Y."/>
            <person name="Liu T."/>
            <person name="Pan Y."/>
            <person name="Xia L."/>
            <person name="Li J."/>
            <person name="Zhao F."/>
            <person name="Cao W."/>
        </authorList>
    </citation>
    <scope>NUCLEOTIDE SEQUENCE</scope>
    <source>
        <strain evidence="17">Rmic-2018</strain>
        <tissue evidence="17">Larvae</tissue>
    </source>
</reference>
<proteinExistence type="inferred from homology"/>
<keyword evidence="18" id="KW-1185">Reference proteome</keyword>
<dbReference type="GO" id="GO:0005739">
    <property type="term" value="C:mitochondrion"/>
    <property type="evidence" value="ECO:0007669"/>
    <property type="project" value="TreeGrafter"/>
</dbReference>
<dbReference type="PANTHER" id="PTHR43311:SF2">
    <property type="entry name" value="GLUTAMATE--TRNA LIGASE, MITOCHONDRIAL-RELATED"/>
    <property type="match status" value="1"/>
</dbReference>
<reference evidence="17" key="1">
    <citation type="journal article" date="2020" name="Cell">
        <title>Large-Scale Comparative Analyses of Tick Genomes Elucidate Their Genetic Diversity and Vector Capacities.</title>
        <authorList>
            <consortium name="Tick Genome and Microbiome Consortium (TIGMIC)"/>
            <person name="Jia N."/>
            <person name="Wang J."/>
            <person name="Shi W."/>
            <person name="Du L."/>
            <person name="Sun Y."/>
            <person name="Zhan W."/>
            <person name="Jiang J.F."/>
            <person name="Wang Q."/>
            <person name="Zhang B."/>
            <person name="Ji P."/>
            <person name="Bell-Sakyi L."/>
            <person name="Cui X.M."/>
            <person name="Yuan T.T."/>
            <person name="Jiang B.G."/>
            <person name="Yang W.F."/>
            <person name="Lam T.T."/>
            <person name="Chang Q.C."/>
            <person name="Ding S.J."/>
            <person name="Wang X.J."/>
            <person name="Zhu J.G."/>
            <person name="Ruan X.D."/>
            <person name="Zhao L."/>
            <person name="Wei J.T."/>
            <person name="Ye R.Z."/>
            <person name="Que T.C."/>
            <person name="Du C.H."/>
            <person name="Zhou Y.H."/>
            <person name="Cheng J.X."/>
            <person name="Dai P.F."/>
            <person name="Guo W.B."/>
            <person name="Han X.H."/>
            <person name="Huang E.J."/>
            <person name="Li L.F."/>
            <person name="Wei W."/>
            <person name="Gao Y.C."/>
            <person name="Liu J.Z."/>
            <person name="Shao H.Z."/>
            <person name="Wang X."/>
            <person name="Wang C.C."/>
            <person name="Yang T.C."/>
            <person name="Huo Q.B."/>
            <person name="Li W."/>
            <person name="Chen H.Y."/>
            <person name="Chen S.E."/>
            <person name="Zhou L.G."/>
            <person name="Ni X.B."/>
            <person name="Tian J.H."/>
            <person name="Sheng Y."/>
            <person name="Liu T."/>
            <person name="Pan Y.S."/>
            <person name="Xia L.Y."/>
            <person name="Li J."/>
            <person name="Zhao F."/>
            <person name="Cao W.C."/>
        </authorList>
    </citation>
    <scope>NUCLEOTIDE SEQUENCE</scope>
    <source>
        <strain evidence="17">Rmic-2018</strain>
    </source>
</reference>
<dbReference type="GO" id="GO:0000049">
    <property type="term" value="F:tRNA binding"/>
    <property type="evidence" value="ECO:0007669"/>
    <property type="project" value="InterPro"/>
</dbReference>
<dbReference type="HAMAP" id="MF_00022">
    <property type="entry name" value="Glu_tRNA_synth_type1"/>
    <property type="match status" value="1"/>
</dbReference>
<dbReference type="SUPFAM" id="SSF48163">
    <property type="entry name" value="An anticodon-binding domain of class I aminoacyl-tRNA synthetases"/>
    <property type="match status" value="1"/>
</dbReference>
<evidence type="ECO:0000256" key="5">
    <source>
        <dbReference type="ARBA" id="ARBA00022917"/>
    </source>
</evidence>
<dbReference type="EC" id="6.1.1.24" evidence="7"/>
<comment type="catalytic activity">
    <reaction evidence="11">
        <text>tRNA(Glu) + L-glutamate + ATP = L-glutamyl-tRNA(Glu) + AMP + diphosphate</text>
        <dbReference type="Rhea" id="RHEA:23540"/>
        <dbReference type="Rhea" id="RHEA-COMP:9663"/>
        <dbReference type="Rhea" id="RHEA-COMP:9680"/>
        <dbReference type="ChEBI" id="CHEBI:29985"/>
        <dbReference type="ChEBI" id="CHEBI:30616"/>
        <dbReference type="ChEBI" id="CHEBI:33019"/>
        <dbReference type="ChEBI" id="CHEBI:78442"/>
        <dbReference type="ChEBI" id="CHEBI:78520"/>
        <dbReference type="ChEBI" id="CHEBI:456215"/>
        <dbReference type="EC" id="6.1.1.17"/>
    </reaction>
    <physiologicalReaction direction="left-to-right" evidence="11">
        <dbReference type="Rhea" id="RHEA:23541"/>
    </physiologicalReaction>
</comment>
<dbReference type="InterPro" id="IPR020751">
    <property type="entry name" value="aa-tRNA-synth_I_codon-bd_sub2"/>
</dbReference>
<comment type="caution">
    <text evidence="17">The sequence shown here is derived from an EMBL/GenBank/DDBJ whole genome shotgun (WGS) entry which is preliminary data.</text>
</comment>
<dbReference type="InterPro" id="IPR049940">
    <property type="entry name" value="GluQ/Sye"/>
</dbReference>
<evidence type="ECO:0000256" key="2">
    <source>
        <dbReference type="ARBA" id="ARBA00022598"/>
    </source>
</evidence>
<keyword evidence="4 14" id="KW-0067">ATP-binding</keyword>
<evidence type="ECO:0000313" key="18">
    <source>
        <dbReference type="Proteomes" id="UP000821866"/>
    </source>
</evidence>
<dbReference type="Pfam" id="PF00749">
    <property type="entry name" value="tRNA-synt_1c"/>
    <property type="match status" value="1"/>
</dbReference>
<comment type="catalytic activity">
    <reaction evidence="13">
        <text>tRNA(Gln) + L-glutamate + ATP = L-glutamyl-tRNA(Gln) + AMP + diphosphate</text>
        <dbReference type="Rhea" id="RHEA:64612"/>
        <dbReference type="Rhea" id="RHEA-COMP:9662"/>
        <dbReference type="Rhea" id="RHEA-COMP:9684"/>
        <dbReference type="ChEBI" id="CHEBI:29985"/>
        <dbReference type="ChEBI" id="CHEBI:30616"/>
        <dbReference type="ChEBI" id="CHEBI:33019"/>
        <dbReference type="ChEBI" id="CHEBI:78442"/>
        <dbReference type="ChEBI" id="CHEBI:78520"/>
        <dbReference type="ChEBI" id="CHEBI:456215"/>
    </reaction>
    <physiologicalReaction direction="left-to-right" evidence="13">
        <dbReference type="Rhea" id="RHEA:64613"/>
    </physiologicalReaction>
</comment>
<dbReference type="VEuPathDB" id="VectorBase:LOC119159697"/>
<keyword evidence="2 14" id="KW-0436">Ligase</keyword>
<organism evidence="17 18">
    <name type="scientific">Rhipicephalus microplus</name>
    <name type="common">Cattle tick</name>
    <name type="synonym">Boophilus microplus</name>
    <dbReference type="NCBI Taxonomy" id="6941"/>
    <lineage>
        <taxon>Eukaryota</taxon>
        <taxon>Metazoa</taxon>
        <taxon>Ecdysozoa</taxon>
        <taxon>Arthropoda</taxon>
        <taxon>Chelicerata</taxon>
        <taxon>Arachnida</taxon>
        <taxon>Acari</taxon>
        <taxon>Parasitiformes</taxon>
        <taxon>Ixodida</taxon>
        <taxon>Ixodoidea</taxon>
        <taxon>Ixodidae</taxon>
        <taxon>Rhipicephalinae</taxon>
        <taxon>Rhipicephalus</taxon>
        <taxon>Boophilus</taxon>
    </lineage>
</organism>
<dbReference type="GO" id="GO:0050561">
    <property type="term" value="F:glutamate-tRNA(Gln) ligase activity"/>
    <property type="evidence" value="ECO:0007669"/>
    <property type="project" value="UniProtKB-EC"/>
</dbReference>
<dbReference type="GO" id="GO:0006424">
    <property type="term" value="P:glutamyl-tRNA aminoacylation"/>
    <property type="evidence" value="ECO:0007669"/>
    <property type="project" value="InterPro"/>
</dbReference>
<name>A0A9J6EX39_RHIMP</name>
<dbReference type="InterPro" id="IPR008925">
    <property type="entry name" value="aa_tRNA-synth_I_cd-bd_sf"/>
</dbReference>
<dbReference type="Pfam" id="PF19269">
    <property type="entry name" value="Anticodon_2"/>
    <property type="match status" value="1"/>
</dbReference>
<comment type="similarity">
    <text evidence="1">Belongs to the class-I aminoacyl-tRNA synthetase family. Glutamate--tRNA ligase type 1 subfamily.</text>
</comment>
<sequence>MNEASRRWHAKDYALDLAAGFHESKKGEEWVGRASAALCGVTWLVKRKLKYTCVVAVFSSRPSECLRSCFALSEEAEFNMWSLRMHARSRVILTLHNMCRWKRSMSEVRVRFAPSPTGEMHLGSLRTAFYNYLFAKKYGGKFLLRIEDTDQSQRLKFYQEHAHRLLETGHAYRCYCSEARLEILRKNALRNQEVPRYDNRCRSLEKSPPGSQPYVIRLKLTDGNVTFHDGVHGPVTLNLSLTEGDPVILKSDGFPTYHLACVVDDQLMKVTDVLRGVEWQVSTPKHLMLYSALGWEPPRFWHLPLLLNKDGTKLSKRRDDIHVEKLREQGFSPEAVLNLLVLAGGGFGKQLKDQFFQLHEMVDKFSPDDLKAGSCRLDTERLQSLNKLHLHSCLCSEDGTRMLARQLQQLLAEKQGSTVNASFSEQDVIHVLHRTKERIDSLHDLLTPEMAFIWSDPILSGVDQHKPELDAAVHHLCSQLERLDSSQYNSDFLSQLLKSLASEAGLKYSNFMHYLRLLLSGLKQGPGVAEMMLLLGKERTLHRLQRVAGSELHSGNNASLGAVKNA</sequence>
<evidence type="ECO:0000256" key="14">
    <source>
        <dbReference type="RuleBase" id="RU363037"/>
    </source>
</evidence>